<comment type="caution">
    <text evidence="10">The sequence shown here is derived from an EMBL/GenBank/DDBJ whole genome shotgun (WGS) entry which is preliminary data.</text>
</comment>
<dbReference type="InterPro" id="IPR013656">
    <property type="entry name" value="PAS_4"/>
</dbReference>
<dbReference type="NCBIfam" id="TIGR00229">
    <property type="entry name" value="sensory_box"/>
    <property type="match status" value="1"/>
</dbReference>
<evidence type="ECO:0000256" key="1">
    <source>
        <dbReference type="ARBA" id="ARBA00000085"/>
    </source>
</evidence>
<dbReference type="STRING" id="361041.VW35_01140"/>
<comment type="catalytic activity">
    <reaction evidence="1">
        <text>ATP + protein L-histidine = ADP + protein N-phospho-L-histidine.</text>
        <dbReference type="EC" id="2.7.13.3"/>
    </reaction>
</comment>
<dbReference type="InterPro" id="IPR004358">
    <property type="entry name" value="Sig_transdc_His_kin-like_C"/>
</dbReference>
<organism evidence="10 11">
    <name type="scientific">Devosia soli</name>
    <dbReference type="NCBI Taxonomy" id="361041"/>
    <lineage>
        <taxon>Bacteria</taxon>
        <taxon>Pseudomonadati</taxon>
        <taxon>Pseudomonadota</taxon>
        <taxon>Alphaproteobacteria</taxon>
        <taxon>Hyphomicrobiales</taxon>
        <taxon>Devosiaceae</taxon>
        <taxon>Devosia</taxon>
    </lineage>
</organism>
<evidence type="ECO:0000256" key="6">
    <source>
        <dbReference type="ARBA" id="ARBA00023012"/>
    </source>
</evidence>
<dbReference type="SUPFAM" id="SSF55874">
    <property type="entry name" value="ATPase domain of HSP90 chaperone/DNA topoisomerase II/histidine kinase"/>
    <property type="match status" value="1"/>
</dbReference>
<dbReference type="Proteomes" id="UP000033514">
    <property type="component" value="Unassembled WGS sequence"/>
</dbReference>
<evidence type="ECO:0000256" key="2">
    <source>
        <dbReference type="ARBA" id="ARBA00012438"/>
    </source>
</evidence>
<keyword evidence="7" id="KW-1133">Transmembrane helix</keyword>
<dbReference type="InterPro" id="IPR036097">
    <property type="entry name" value="HisK_dim/P_sf"/>
</dbReference>
<keyword evidence="7" id="KW-0812">Transmembrane</keyword>
<accession>A0A0F5LEQ3</accession>
<keyword evidence="7" id="KW-0472">Membrane</keyword>
<dbReference type="Gene3D" id="3.30.450.20">
    <property type="entry name" value="PAS domain"/>
    <property type="match status" value="1"/>
</dbReference>
<dbReference type="InterPro" id="IPR036890">
    <property type="entry name" value="HATPase_C_sf"/>
</dbReference>
<dbReference type="InterPro" id="IPR005467">
    <property type="entry name" value="His_kinase_dom"/>
</dbReference>
<feature type="domain" description="PAS" evidence="9">
    <location>
        <begin position="211"/>
        <end position="258"/>
    </location>
</feature>
<evidence type="ECO:0000313" key="10">
    <source>
        <dbReference type="EMBL" id="KKB80838.1"/>
    </source>
</evidence>
<evidence type="ECO:0000256" key="3">
    <source>
        <dbReference type="ARBA" id="ARBA00022553"/>
    </source>
</evidence>
<dbReference type="Pfam" id="PF08448">
    <property type="entry name" value="PAS_4"/>
    <property type="match status" value="1"/>
</dbReference>
<dbReference type="InterPro" id="IPR035965">
    <property type="entry name" value="PAS-like_dom_sf"/>
</dbReference>
<dbReference type="PANTHER" id="PTHR43711:SF1">
    <property type="entry name" value="HISTIDINE KINASE 1"/>
    <property type="match status" value="1"/>
</dbReference>
<feature type="domain" description="Histidine kinase" evidence="8">
    <location>
        <begin position="337"/>
        <end position="550"/>
    </location>
</feature>
<feature type="transmembrane region" description="Helical" evidence="7">
    <location>
        <begin position="12"/>
        <end position="33"/>
    </location>
</feature>
<dbReference type="SMART" id="SM00388">
    <property type="entry name" value="HisKA"/>
    <property type="match status" value="1"/>
</dbReference>
<keyword evidence="6" id="KW-0902">Two-component regulatory system</keyword>
<name>A0A0F5LEQ3_9HYPH</name>
<proteinExistence type="predicted"/>
<keyword evidence="3" id="KW-0597">Phosphoprotein</keyword>
<keyword evidence="4" id="KW-0808">Transferase</keyword>
<dbReference type="Gene3D" id="1.10.287.130">
    <property type="match status" value="1"/>
</dbReference>
<dbReference type="InterPro" id="IPR003594">
    <property type="entry name" value="HATPase_dom"/>
</dbReference>
<dbReference type="PROSITE" id="PS50112">
    <property type="entry name" value="PAS"/>
    <property type="match status" value="1"/>
</dbReference>
<dbReference type="InterPro" id="IPR000014">
    <property type="entry name" value="PAS"/>
</dbReference>
<dbReference type="Pfam" id="PF00512">
    <property type="entry name" value="HisKA"/>
    <property type="match status" value="1"/>
</dbReference>
<dbReference type="SMART" id="SM00387">
    <property type="entry name" value="HATPase_c"/>
    <property type="match status" value="1"/>
</dbReference>
<dbReference type="Gene3D" id="3.30.565.10">
    <property type="entry name" value="Histidine kinase-like ATPase, C-terminal domain"/>
    <property type="match status" value="1"/>
</dbReference>
<dbReference type="GO" id="GO:0000155">
    <property type="term" value="F:phosphorelay sensor kinase activity"/>
    <property type="evidence" value="ECO:0007669"/>
    <property type="project" value="InterPro"/>
</dbReference>
<dbReference type="FunFam" id="3.30.565.10:FF:000006">
    <property type="entry name" value="Sensor histidine kinase WalK"/>
    <property type="match status" value="1"/>
</dbReference>
<protein>
    <recommendedName>
        <fullName evidence="2">histidine kinase</fullName>
        <ecNumber evidence="2">2.7.13.3</ecNumber>
    </recommendedName>
</protein>
<dbReference type="InterPro" id="IPR003661">
    <property type="entry name" value="HisK_dim/P_dom"/>
</dbReference>
<gene>
    <name evidence="10" type="ORF">VW35_01140</name>
</gene>
<evidence type="ECO:0000259" key="9">
    <source>
        <dbReference type="PROSITE" id="PS50112"/>
    </source>
</evidence>
<evidence type="ECO:0000256" key="5">
    <source>
        <dbReference type="ARBA" id="ARBA00022777"/>
    </source>
</evidence>
<dbReference type="CDD" id="cd00082">
    <property type="entry name" value="HisKA"/>
    <property type="match status" value="1"/>
</dbReference>
<evidence type="ECO:0000259" key="8">
    <source>
        <dbReference type="PROSITE" id="PS50109"/>
    </source>
</evidence>
<evidence type="ECO:0000256" key="4">
    <source>
        <dbReference type="ARBA" id="ARBA00022679"/>
    </source>
</evidence>
<dbReference type="PANTHER" id="PTHR43711">
    <property type="entry name" value="TWO-COMPONENT HISTIDINE KINASE"/>
    <property type="match status" value="1"/>
</dbReference>
<dbReference type="PRINTS" id="PR00344">
    <property type="entry name" value="BCTRLSENSOR"/>
</dbReference>
<dbReference type="PROSITE" id="PS50109">
    <property type="entry name" value="HIS_KIN"/>
    <property type="match status" value="1"/>
</dbReference>
<dbReference type="CDD" id="cd00075">
    <property type="entry name" value="HATPase"/>
    <property type="match status" value="1"/>
</dbReference>
<evidence type="ECO:0000256" key="7">
    <source>
        <dbReference type="SAM" id="Phobius"/>
    </source>
</evidence>
<dbReference type="InterPro" id="IPR050736">
    <property type="entry name" value="Sensor_HK_Regulatory"/>
</dbReference>
<dbReference type="PATRIC" id="fig|361041.3.peg.3616"/>
<dbReference type="AlphaFoldDB" id="A0A0F5LEQ3"/>
<dbReference type="Pfam" id="PF02518">
    <property type="entry name" value="HATPase_c"/>
    <property type="match status" value="1"/>
</dbReference>
<keyword evidence="5" id="KW-0418">Kinase</keyword>
<dbReference type="RefSeq" id="WP_046141191.1">
    <property type="nucleotide sequence ID" value="NZ_LAJG01000005.1"/>
</dbReference>
<feature type="transmembrane region" description="Helical" evidence="7">
    <location>
        <begin position="173"/>
        <end position="192"/>
    </location>
</feature>
<keyword evidence="11" id="KW-1185">Reference proteome</keyword>
<dbReference type="EC" id="2.7.13.3" evidence="2"/>
<dbReference type="EMBL" id="LAJG01000005">
    <property type="protein sequence ID" value="KKB80838.1"/>
    <property type="molecule type" value="Genomic_DNA"/>
</dbReference>
<sequence>MKTPGGYRREVIAVGIAVLAFVVLLTFSLARLVEIERNTHASSGEGIIWALSQAQYEIHRLILATTLSRPASAEEISLRFDVVLSRLDLLENGPMAAQLAAAGRASVITRARTALLQLEPLIAGSGPDVARYSARLSRTMGQFLEPLGTIANDLMIANRVAEGERRSSYNASIVQVIVSILGIMVTGGFLIFRLVRSLGDAAAAEAQVRQEKSFLDRVMNASGEGIAAFDRALVCTHWNERMTELLGVSAGERLGRKLPALDPLFDETTLRRVLLGEEVYAVPDAREEGRYLEHLAFPIRHNGSITGGILVLRDVTERHNAQRERQLREVYRDFVTMVSHQFRTPLAVIDSTVHRMMRRGALMDGPEINTRAMTIRGAVSGLSRLMDSTLTAERIDAGQMELRLRETDLMQLLSDIRARFVDLAPERTITLEADGLALLSCDQVLLDQALGNLLGNALKYSPPEKSVSIRISENDRTVSIAVTDYGVGIPVSEQGRVFERFFRASNATTVKGSGIGLYTARQIARLHGGDITVASSPGETTFTMSLPKQMEAR</sequence>
<evidence type="ECO:0000313" key="11">
    <source>
        <dbReference type="Proteomes" id="UP000033514"/>
    </source>
</evidence>
<reference evidence="10 11" key="1">
    <citation type="submission" date="2015-03" db="EMBL/GenBank/DDBJ databases">
        <authorList>
            <person name="Hassan Y.I."/>
            <person name="Lepp D."/>
            <person name="Zhou T."/>
        </authorList>
    </citation>
    <scope>NUCLEOTIDE SEQUENCE [LARGE SCALE GENOMIC DNA]</scope>
    <source>
        <strain evidence="10 11">GH2-10</strain>
    </source>
</reference>
<dbReference type="SUPFAM" id="SSF47384">
    <property type="entry name" value="Homodimeric domain of signal transducing histidine kinase"/>
    <property type="match status" value="1"/>
</dbReference>
<dbReference type="OrthoDB" id="9806130at2"/>
<dbReference type="SUPFAM" id="SSF55785">
    <property type="entry name" value="PYP-like sensor domain (PAS domain)"/>
    <property type="match status" value="1"/>
</dbReference>